<proteinExistence type="predicted"/>
<name>A0A7S8E8G3_9CHLR</name>
<evidence type="ECO:0008006" key="3">
    <source>
        <dbReference type="Google" id="ProtNLM"/>
    </source>
</evidence>
<accession>A0A7S8E8G3</accession>
<organism evidence="1 2">
    <name type="scientific">Phototrophicus methaneseepsis</name>
    <dbReference type="NCBI Taxonomy" id="2710758"/>
    <lineage>
        <taxon>Bacteria</taxon>
        <taxon>Bacillati</taxon>
        <taxon>Chloroflexota</taxon>
        <taxon>Candidatus Thermofontia</taxon>
        <taxon>Phototrophicales</taxon>
        <taxon>Phototrophicaceae</taxon>
        <taxon>Phototrophicus</taxon>
    </lineage>
</organism>
<dbReference type="RefSeq" id="WP_195170370.1">
    <property type="nucleotide sequence ID" value="NZ_CP062983.1"/>
</dbReference>
<dbReference type="AlphaFoldDB" id="A0A7S8E8G3"/>
<dbReference type="EMBL" id="CP062983">
    <property type="protein sequence ID" value="QPC82301.1"/>
    <property type="molecule type" value="Genomic_DNA"/>
</dbReference>
<sequence length="200" mass="22441">MTDNFVIGRVLRASTRGFDCGTHSRNISDYHDFGAFVKAPIANSTHTHAIGLIYKIEIKDDQLISELVLGEAMPDSVLRDQRENRMIPVEVKVLNVGYMSGSTIIQSLPPRPPMSLSDVTLCNAEEVHYFTQQHDFYRLIIGASEVPSDDLLAAAIRYASQVYPDEGSRYSYMVQSGRQVAHDLAHDLKRLTHVLNLIRP</sequence>
<keyword evidence="2" id="KW-1185">Reference proteome</keyword>
<protein>
    <recommendedName>
        <fullName evidence="3">Helicase HerA barrel domain-containing protein</fullName>
    </recommendedName>
</protein>
<dbReference type="KEGG" id="pmet:G4Y79_21870"/>
<gene>
    <name evidence="1" type="ORF">G4Y79_21870</name>
</gene>
<dbReference type="Proteomes" id="UP000594468">
    <property type="component" value="Chromosome"/>
</dbReference>
<reference evidence="1 2" key="1">
    <citation type="submission" date="2020-02" db="EMBL/GenBank/DDBJ databases">
        <authorList>
            <person name="Zheng R.K."/>
            <person name="Sun C.M."/>
        </authorList>
    </citation>
    <scope>NUCLEOTIDE SEQUENCE [LARGE SCALE GENOMIC DNA]</scope>
    <source>
        <strain evidence="2">rifampicinis</strain>
    </source>
</reference>
<evidence type="ECO:0000313" key="2">
    <source>
        <dbReference type="Proteomes" id="UP000594468"/>
    </source>
</evidence>
<evidence type="ECO:0000313" key="1">
    <source>
        <dbReference type="EMBL" id="QPC82301.1"/>
    </source>
</evidence>